<organism evidence="1 2">
    <name type="scientific">Desulforhopalus singaporensis</name>
    <dbReference type="NCBI Taxonomy" id="91360"/>
    <lineage>
        <taxon>Bacteria</taxon>
        <taxon>Pseudomonadati</taxon>
        <taxon>Thermodesulfobacteriota</taxon>
        <taxon>Desulfobulbia</taxon>
        <taxon>Desulfobulbales</taxon>
        <taxon>Desulfocapsaceae</taxon>
        <taxon>Desulforhopalus</taxon>
    </lineage>
</organism>
<dbReference type="AlphaFoldDB" id="A0A1H0RM07"/>
<dbReference type="Proteomes" id="UP000199073">
    <property type="component" value="Unassembled WGS sequence"/>
</dbReference>
<dbReference type="STRING" id="91360.SAMN05660330_02361"/>
<name>A0A1H0RM07_9BACT</name>
<evidence type="ECO:0000313" key="1">
    <source>
        <dbReference type="EMBL" id="SDP30349.1"/>
    </source>
</evidence>
<protein>
    <submittedName>
        <fullName evidence="1">Uncharacterized protein</fullName>
    </submittedName>
</protein>
<dbReference type="EMBL" id="FNJI01000015">
    <property type="protein sequence ID" value="SDP30349.1"/>
    <property type="molecule type" value="Genomic_DNA"/>
</dbReference>
<gene>
    <name evidence="1" type="ORF">SAMN05660330_02361</name>
</gene>
<keyword evidence="2" id="KW-1185">Reference proteome</keyword>
<evidence type="ECO:0000313" key="2">
    <source>
        <dbReference type="Proteomes" id="UP000199073"/>
    </source>
</evidence>
<proteinExistence type="predicted"/>
<dbReference type="RefSeq" id="WP_092223042.1">
    <property type="nucleotide sequence ID" value="NZ_FNJI01000015.1"/>
</dbReference>
<reference evidence="1 2" key="1">
    <citation type="submission" date="2016-10" db="EMBL/GenBank/DDBJ databases">
        <authorList>
            <person name="de Groot N.N."/>
        </authorList>
    </citation>
    <scope>NUCLEOTIDE SEQUENCE [LARGE SCALE GENOMIC DNA]</scope>
    <source>
        <strain evidence="1 2">DSM 12130</strain>
    </source>
</reference>
<sequence length="114" mass="12783">MNCAVAYKPWSELMAALDAHLAGRDFTGEEFYTEWAREVARHLCELHPGFALEYKAVLVAAAAAFNDISSSDNMIYLLADLLEQPNKFARTLLLMTGTKSLHPWQRLSVPNVVQ</sequence>
<accession>A0A1H0RM07</accession>